<organism evidence="1 2">
    <name type="scientific">Oesophagostomum dentatum</name>
    <name type="common">Nodular worm</name>
    <dbReference type="NCBI Taxonomy" id="61180"/>
    <lineage>
        <taxon>Eukaryota</taxon>
        <taxon>Metazoa</taxon>
        <taxon>Ecdysozoa</taxon>
        <taxon>Nematoda</taxon>
        <taxon>Chromadorea</taxon>
        <taxon>Rhabditida</taxon>
        <taxon>Rhabditina</taxon>
        <taxon>Rhabditomorpha</taxon>
        <taxon>Strongyloidea</taxon>
        <taxon>Strongylidae</taxon>
        <taxon>Oesophagostomum</taxon>
    </lineage>
</organism>
<name>A0A0B1SWZ8_OESDE</name>
<accession>A0A0B1SWZ8</accession>
<protein>
    <submittedName>
        <fullName evidence="1">Uncharacterized protein</fullName>
    </submittedName>
</protein>
<gene>
    <name evidence="1" type="ORF">OESDEN_10333</name>
</gene>
<sequence length="72" mass="8232">MSTATGGAKQVALNKKQADAIRARVNKKRAARELAKQEERNYVEFRKMEILYQFRPKSAATSRSPDDVSQKY</sequence>
<dbReference type="EMBL" id="KN553708">
    <property type="protein sequence ID" value="KHJ89833.1"/>
    <property type="molecule type" value="Genomic_DNA"/>
</dbReference>
<dbReference type="AlphaFoldDB" id="A0A0B1SWZ8"/>
<proteinExistence type="predicted"/>
<dbReference type="Proteomes" id="UP000053660">
    <property type="component" value="Unassembled WGS sequence"/>
</dbReference>
<keyword evidence="2" id="KW-1185">Reference proteome</keyword>
<evidence type="ECO:0000313" key="2">
    <source>
        <dbReference type="Proteomes" id="UP000053660"/>
    </source>
</evidence>
<evidence type="ECO:0000313" key="1">
    <source>
        <dbReference type="EMBL" id="KHJ89833.1"/>
    </source>
</evidence>
<reference evidence="1 2" key="1">
    <citation type="submission" date="2014-03" db="EMBL/GenBank/DDBJ databases">
        <title>Draft genome of the hookworm Oesophagostomum dentatum.</title>
        <authorList>
            <person name="Mitreva M."/>
        </authorList>
    </citation>
    <scope>NUCLEOTIDE SEQUENCE [LARGE SCALE GENOMIC DNA]</scope>
    <source>
        <strain evidence="1 2">OD-Hann</strain>
    </source>
</reference>
<dbReference type="OrthoDB" id="5824153at2759"/>